<dbReference type="Pfam" id="PF01613">
    <property type="entry name" value="Flavin_Reduct"/>
    <property type="match status" value="1"/>
</dbReference>
<comment type="similarity">
    <text evidence="1">Belongs to the non-flavoprotein flavin reductase family.</text>
</comment>
<dbReference type="RefSeq" id="WP_154372147.1">
    <property type="nucleotide sequence ID" value="NZ_WKJK01000001.1"/>
</dbReference>
<reference evidence="4 5" key="1">
    <citation type="submission" date="2019-11" db="EMBL/GenBank/DDBJ databases">
        <title>Novel species isolated from a subtropical stream in China.</title>
        <authorList>
            <person name="Lu H."/>
        </authorList>
    </citation>
    <scope>NUCLEOTIDE SEQUENCE [LARGE SCALE GENOMIC DNA]</scope>
    <source>
        <strain evidence="4 5">FT80W</strain>
    </source>
</reference>
<dbReference type="EMBL" id="WKJK01000001">
    <property type="protein sequence ID" value="MRW88507.1"/>
    <property type="molecule type" value="Genomic_DNA"/>
</dbReference>
<comment type="caution">
    <text evidence="4">The sequence shown here is derived from an EMBL/GenBank/DDBJ whole genome shotgun (WGS) entry which is preliminary data.</text>
</comment>
<dbReference type="InterPro" id="IPR050268">
    <property type="entry name" value="NADH-dep_flavin_reductase"/>
</dbReference>
<dbReference type="SUPFAM" id="SSF50475">
    <property type="entry name" value="FMN-binding split barrel"/>
    <property type="match status" value="1"/>
</dbReference>
<protein>
    <submittedName>
        <fullName evidence="4">Oxidoreductase</fullName>
    </submittedName>
</protein>
<evidence type="ECO:0000256" key="1">
    <source>
        <dbReference type="ARBA" id="ARBA00008898"/>
    </source>
</evidence>
<dbReference type="GO" id="GO:0042602">
    <property type="term" value="F:riboflavin reductase (NADPH) activity"/>
    <property type="evidence" value="ECO:0007669"/>
    <property type="project" value="TreeGrafter"/>
</dbReference>
<dbReference type="InterPro" id="IPR012349">
    <property type="entry name" value="Split_barrel_FMN-bd"/>
</dbReference>
<feature type="domain" description="Flavin reductase like" evidence="3">
    <location>
        <begin position="17"/>
        <end position="162"/>
    </location>
</feature>
<evidence type="ECO:0000313" key="5">
    <source>
        <dbReference type="Proteomes" id="UP000433309"/>
    </source>
</evidence>
<organism evidence="4 5">
    <name type="scientific">Duganella guangzhouensis</name>
    <dbReference type="NCBI Taxonomy" id="2666084"/>
    <lineage>
        <taxon>Bacteria</taxon>
        <taxon>Pseudomonadati</taxon>
        <taxon>Pseudomonadota</taxon>
        <taxon>Betaproteobacteria</taxon>
        <taxon>Burkholderiales</taxon>
        <taxon>Oxalobacteraceae</taxon>
        <taxon>Telluria group</taxon>
        <taxon>Duganella</taxon>
    </lineage>
</organism>
<evidence type="ECO:0000313" key="4">
    <source>
        <dbReference type="EMBL" id="MRW88507.1"/>
    </source>
</evidence>
<dbReference type="InterPro" id="IPR002563">
    <property type="entry name" value="Flavin_Rdtase-like_dom"/>
</dbReference>
<proteinExistence type="inferred from homology"/>
<dbReference type="Proteomes" id="UP000433309">
    <property type="component" value="Unassembled WGS sequence"/>
</dbReference>
<dbReference type="PANTHER" id="PTHR30466:SF11">
    <property type="entry name" value="FLAVIN-DEPENDENT MONOOXYGENASE, REDUCTASE SUBUNIT HSAB"/>
    <property type="match status" value="1"/>
</dbReference>
<gene>
    <name evidence="4" type="ORF">GJ699_00745</name>
</gene>
<sequence length="167" mass="17794">MTIVPNLSDEAALRQAFAHFPAGLAALAAQVDGADQVLLVASFSVGISLSPPLVSFAVQRSSSTWPLLRQAPVIGVSILASGQDHLCRQLSSKDKSVRWAGVDIERGDTGSVLIGHAALTFECAIHAEYPAGDHEVVLMEVKSFRATTEQEPLVFHGSRFRSLEAMA</sequence>
<accession>A0A6I2KTX6</accession>
<evidence type="ECO:0000259" key="3">
    <source>
        <dbReference type="SMART" id="SM00903"/>
    </source>
</evidence>
<name>A0A6I2KTX6_9BURK</name>
<keyword evidence="2" id="KW-0560">Oxidoreductase</keyword>
<dbReference type="AlphaFoldDB" id="A0A6I2KTX6"/>
<dbReference type="SMART" id="SM00903">
    <property type="entry name" value="Flavin_Reduct"/>
    <property type="match status" value="1"/>
</dbReference>
<evidence type="ECO:0000256" key="2">
    <source>
        <dbReference type="ARBA" id="ARBA00023002"/>
    </source>
</evidence>
<dbReference type="GO" id="GO:0010181">
    <property type="term" value="F:FMN binding"/>
    <property type="evidence" value="ECO:0007669"/>
    <property type="project" value="InterPro"/>
</dbReference>
<dbReference type="PANTHER" id="PTHR30466">
    <property type="entry name" value="FLAVIN REDUCTASE"/>
    <property type="match status" value="1"/>
</dbReference>
<dbReference type="Gene3D" id="2.30.110.10">
    <property type="entry name" value="Electron Transport, Fmn-binding Protein, Chain A"/>
    <property type="match status" value="1"/>
</dbReference>
<keyword evidence="5" id="KW-1185">Reference proteome</keyword>